<name>A0A2U7UEH4_9VIRU</name>
<dbReference type="EMBL" id="MG011691">
    <property type="protein sequence ID" value="AVK76843.1"/>
    <property type="molecule type" value="Genomic_DNA"/>
</dbReference>
<keyword evidence="1" id="KW-1133">Transmembrane helix</keyword>
<gene>
    <name evidence="2" type="ORF">pmac_cds_155</name>
</gene>
<reference evidence="2" key="1">
    <citation type="journal article" date="2018" name="Nat. Commun.">
        <title>Diversity and evolution of the emerging Pandoraviridae family.</title>
        <authorList>
            <person name="Legendre M."/>
            <person name="Fabre E."/>
            <person name="Poirot O."/>
            <person name="Jeudy S."/>
            <person name="Lartigue A."/>
            <person name="Alempic J.M."/>
            <person name="Beucher L."/>
            <person name="Philippe N."/>
            <person name="Bertaux L."/>
            <person name="Christo-Foroux E."/>
            <person name="Labadie K."/>
            <person name="Coute Y."/>
            <person name="Abergel C."/>
            <person name="Claverie J.M."/>
        </authorList>
    </citation>
    <scope>NUCLEOTIDE SEQUENCE [LARGE SCALE GENOMIC DNA]</scope>
    <source>
        <strain evidence="2">Macleodensis</strain>
    </source>
</reference>
<dbReference type="GeneID" id="36841298"/>
<evidence type="ECO:0000256" key="1">
    <source>
        <dbReference type="SAM" id="Phobius"/>
    </source>
</evidence>
<dbReference type="RefSeq" id="YP_009480839.1">
    <property type="nucleotide sequence ID" value="NC_037665.1"/>
</dbReference>
<dbReference type="Pfam" id="PF19167">
    <property type="entry name" value="DUF5849"/>
    <property type="match status" value="1"/>
</dbReference>
<dbReference type="Proteomes" id="UP000249758">
    <property type="component" value="Segment"/>
</dbReference>
<dbReference type="KEGG" id="vg:36841298"/>
<evidence type="ECO:0000313" key="2">
    <source>
        <dbReference type="EMBL" id="AVK76843.1"/>
    </source>
</evidence>
<proteinExistence type="predicted"/>
<keyword evidence="1" id="KW-0472">Membrane</keyword>
<accession>A0A2U7UEH4</accession>
<feature type="transmembrane region" description="Helical" evidence="1">
    <location>
        <begin position="33"/>
        <end position="55"/>
    </location>
</feature>
<protein>
    <submittedName>
        <fullName evidence="2">Uncharacterized protein</fullName>
    </submittedName>
</protein>
<organism evidence="2">
    <name type="scientific">Pandoravirus macleodensis</name>
    <dbReference type="NCBI Taxonomy" id="2107707"/>
    <lineage>
        <taxon>Viruses</taxon>
        <taxon>Pandoravirus</taxon>
    </lineage>
</organism>
<dbReference type="InterPro" id="IPR043883">
    <property type="entry name" value="DUF5849"/>
</dbReference>
<sequence length="236" mass="24432">MQAQTPVAFVDVPAAATDVAVVAAPPAPRRWTWLWVTLFAVFVAALIAFVVAYFVQRARRERRRDAFLAIRSTQAHVPDGDYLVRFGDTGLYMGLAPATAATAGGATAPVNQVVLVPESDARPWRYAAPAGTASVAGGRSLAYVRADGSLLPLGTGTAVTLPASLKVDAPGALAFGDWFVSRGPTAGAASQPAVMHNTALAGCVMPSATTTAVGIPLVVQSGCPPTARVWYFVPVS</sequence>
<keyword evidence="1" id="KW-0812">Transmembrane</keyword>